<evidence type="ECO:0000313" key="4">
    <source>
        <dbReference type="EMBL" id="MFC3155945.1"/>
    </source>
</evidence>
<evidence type="ECO:0000259" key="3">
    <source>
        <dbReference type="Pfam" id="PF08543"/>
    </source>
</evidence>
<dbReference type="CDD" id="cd01169">
    <property type="entry name" value="HMPP_kinase"/>
    <property type="match status" value="1"/>
</dbReference>
<dbReference type="InterPro" id="IPR004399">
    <property type="entry name" value="HMP/HMP-P_kinase_dom"/>
</dbReference>
<comment type="caution">
    <text evidence="4">The sequence shown here is derived from an EMBL/GenBank/DDBJ whole genome shotgun (WGS) entry which is preliminary data.</text>
</comment>
<evidence type="ECO:0000256" key="1">
    <source>
        <dbReference type="ARBA" id="ARBA00004948"/>
    </source>
</evidence>
<keyword evidence="5" id="KW-1185">Reference proteome</keyword>
<keyword evidence="4" id="KW-0808">Transferase</keyword>
<accession>A0ABV7HV02</accession>
<name>A0ABV7HV02_9GAMM</name>
<gene>
    <name evidence="4" type="ORF">ACFOEB_12090</name>
</gene>
<reference evidence="5" key="1">
    <citation type="journal article" date="2019" name="Int. J. Syst. Evol. Microbiol.">
        <title>The Global Catalogue of Microorganisms (GCM) 10K type strain sequencing project: providing services to taxonomists for standard genome sequencing and annotation.</title>
        <authorList>
            <consortium name="The Broad Institute Genomics Platform"/>
            <consortium name="The Broad Institute Genome Sequencing Center for Infectious Disease"/>
            <person name="Wu L."/>
            <person name="Ma J."/>
        </authorList>
    </citation>
    <scope>NUCLEOTIDE SEQUENCE [LARGE SCALE GENOMIC DNA]</scope>
    <source>
        <strain evidence="5">KCTC 52141</strain>
    </source>
</reference>
<dbReference type="InterPro" id="IPR029056">
    <property type="entry name" value="Ribokinase-like"/>
</dbReference>
<comment type="pathway">
    <text evidence="1">Cofactor biosynthesis; thiamine diphosphate biosynthesis.</text>
</comment>
<dbReference type="EMBL" id="JBHRTL010000008">
    <property type="protein sequence ID" value="MFC3155945.1"/>
    <property type="molecule type" value="Genomic_DNA"/>
</dbReference>
<evidence type="ECO:0000313" key="5">
    <source>
        <dbReference type="Proteomes" id="UP001595548"/>
    </source>
</evidence>
<dbReference type="Pfam" id="PF08543">
    <property type="entry name" value="Phos_pyr_kin"/>
    <property type="match status" value="1"/>
</dbReference>
<dbReference type="InterPro" id="IPR013749">
    <property type="entry name" value="PM/HMP-P_kinase-1"/>
</dbReference>
<evidence type="ECO:0000256" key="2">
    <source>
        <dbReference type="ARBA" id="ARBA00012135"/>
    </source>
</evidence>
<dbReference type="Proteomes" id="UP001595548">
    <property type="component" value="Unassembled WGS sequence"/>
</dbReference>
<dbReference type="RefSeq" id="WP_382416956.1">
    <property type="nucleotide sequence ID" value="NZ_AP031500.1"/>
</dbReference>
<keyword evidence="4" id="KW-0418">Kinase</keyword>
<protein>
    <recommendedName>
        <fullName evidence="2">hydroxymethylpyrimidine kinase</fullName>
        <ecNumber evidence="2">2.7.1.49</ecNumber>
    </recommendedName>
</protein>
<dbReference type="PANTHER" id="PTHR20858:SF17">
    <property type="entry name" value="HYDROXYMETHYLPYRIMIDINE_PHOSPHOMETHYLPYRIMIDINE KINASE THI20-RELATED"/>
    <property type="match status" value="1"/>
</dbReference>
<dbReference type="Gene3D" id="3.40.1190.20">
    <property type="match status" value="1"/>
</dbReference>
<feature type="domain" description="Pyridoxamine kinase/Phosphomethylpyrimidine kinase" evidence="3">
    <location>
        <begin position="18"/>
        <end position="260"/>
    </location>
</feature>
<organism evidence="4 5">
    <name type="scientific">Gilvimarinus japonicus</name>
    <dbReference type="NCBI Taxonomy" id="1796469"/>
    <lineage>
        <taxon>Bacteria</taxon>
        <taxon>Pseudomonadati</taxon>
        <taxon>Pseudomonadota</taxon>
        <taxon>Gammaproteobacteria</taxon>
        <taxon>Cellvibrionales</taxon>
        <taxon>Cellvibrionaceae</taxon>
        <taxon>Gilvimarinus</taxon>
    </lineage>
</organism>
<dbReference type="EC" id="2.7.1.49" evidence="2"/>
<dbReference type="SUPFAM" id="SSF53613">
    <property type="entry name" value="Ribokinase-like"/>
    <property type="match status" value="1"/>
</dbReference>
<dbReference type="PANTHER" id="PTHR20858">
    <property type="entry name" value="PHOSPHOMETHYLPYRIMIDINE KINASE"/>
    <property type="match status" value="1"/>
</dbReference>
<proteinExistence type="predicted"/>
<dbReference type="GO" id="GO:0016301">
    <property type="term" value="F:kinase activity"/>
    <property type="evidence" value="ECO:0007669"/>
    <property type="project" value="UniProtKB-KW"/>
</dbReference>
<sequence length="279" mass="30374">MSEFSDRTPVVLSLSSHDPSGSTGIQADIETAISLGAHCCAVVTALCARDTRQLVDLAPTPADLLIEQTRAILEDMPVAAIKLGYFCRVEQIEAIHSILRDYSDLPVVLDPVASLSIANSSASHFDDAEQISSAMKSLLLPLADVITPDIVEAHQLARQADTVDACGQEILTQGCAAVLITGARRNANDYENRLYLPRRPMRSFCWPRLSLFSHGSGATLSASIATYLAHGLLLSDALEQGQQFTWQCLKASRRLGMGHSIPNRLYWAERNGKHQGRLH</sequence>